<evidence type="ECO:0000256" key="5">
    <source>
        <dbReference type="HAMAP-Rule" id="MF_01604"/>
    </source>
</evidence>
<dbReference type="SUPFAM" id="SSF56112">
    <property type="entry name" value="Protein kinase-like (PK-like)"/>
    <property type="match status" value="1"/>
</dbReference>
<dbReference type="InterPro" id="IPR011009">
    <property type="entry name" value="Kinase-like_dom_sf"/>
</dbReference>
<accession>A0ABV3NPE5</accession>
<dbReference type="NCBIfam" id="NF007620">
    <property type="entry name" value="PRK10271.1"/>
    <property type="match status" value="1"/>
</dbReference>
<comment type="caution">
    <text evidence="7">The sequence shown here is derived from an EMBL/GenBank/DDBJ whole genome shotgun (WGS) entry which is preliminary data.</text>
</comment>
<name>A0ABV3NPE5_9ENTR</name>
<evidence type="ECO:0000256" key="3">
    <source>
        <dbReference type="ARBA" id="ARBA00022777"/>
    </source>
</evidence>
<dbReference type="InterPro" id="IPR002575">
    <property type="entry name" value="Aminoglycoside_PTrfase"/>
</dbReference>
<keyword evidence="2 5" id="KW-0547">Nucleotide-binding</keyword>
<keyword evidence="1 5" id="KW-0808">Transferase</keyword>
<organism evidence="7 8">
    <name type="scientific">Buttiauxella gaviniae</name>
    <dbReference type="NCBI Taxonomy" id="82990"/>
    <lineage>
        <taxon>Bacteria</taxon>
        <taxon>Pseudomonadati</taxon>
        <taxon>Pseudomonadota</taxon>
        <taxon>Gammaproteobacteria</taxon>
        <taxon>Enterobacterales</taxon>
        <taxon>Enterobacteriaceae</taxon>
        <taxon>Buttiauxella</taxon>
    </lineage>
</organism>
<evidence type="ECO:0000259" key="6">
    <source>
        <dbReference type="Pfam" id="PF01636"/>
    </source>
</evidence>
<comment type="pathway">
    <text evidence="5">Cofactor biosynthesis; thiamine diphosphate biosynthesis; thiamine phosphate from thiamine: step 1/1.</text>
</comment>
<dbReference type="EC" id="2.7.1.89" evidence="5"/>
<dbReference type="EMBL" id="JBFMVT010000002">
    <property type="protein sequence ID" value="MEW7311406.1"/>
    <property type="molecule type" value="Genomic_DNA"/>
</dbReference>
<dbReference type="Gene3D" id="3.90.1200.10">
    <property type="match status" value="1"/>
</dbReference>
<evidence type="ECO:0000313" key="7">
    <source>
        <dbReference type="EMBL" id="MEW7311406.1"/>
    </source>
</evidence>
<sequence length="285" mass="32402">MKLFGQEAVLYNKRNNSALQNVIDQYLPAAQAAGCFSQLKGLSGGSLHFNVGTQEYVARHQLELPMPGVSLKRQHRALKHITQGIGPRPVCLAKGWLIVEWLNGEVKSELPSLQTLTSLLYDLHHHPCFGWRISLLPLLEYYWQSAAAERRSLAWLKQLKNMRRRGEPKPLRLAPLHMDVHAGNLVHQPEGLKLIDWEYAGDGDVALELAAIVAANNIEPEPLISAYAQLSHIPVAVLSQQVRRWQPWVIMLMASWYECRWRQTQDKQFLTLADEAWCLLRATNP</sequence>
<gene>
    <name evidence="5 7" type="primary">thiK</name>
    <name evidence="7" type="ORF">AB1E22_01510</name>
</gene>
<feature type="domain" description="Aminoglycoside phosphotransferase" evidence="6">
    <location>
        <begin position="49"/>
        <end position="229"/>
    </location>
</feature>
<evidence type="ECO:0000256" key="4">
    <source>
        <dbReference type="ARBA" id="ARBA00022840"/>
    </source>
</evidence>
<evidence type="ECO:0000256" key="1">
    <source>
        <dbReference type="ARBA" id="ARBA00022679"/>
    </source>
</evidence>
<comment type="catalytic activity">
    <reaction evidence="5">
        <text>thiamine + ATP = thiamine phosphate + ADP + H(+)</text>
        <dbReference type="Rhea" id="RHEA:12012"/>
        <dbReference type="ChEBI" id="CHEBI:15378"/>
        <dbReference type="ChEBI" id="CHEBI:18385"/>
        <dbReference type="ChEBI" id="CHEBI:30616"/>
        <dbReference type="ChEBI" id="CHEBI:37575"/>
        <dbReference type="ChEBI" id="CHEBI:456216"/>
        <dbReference type="EC" id="2.7.1.89"/>
    </reaction>
</comment>
<keyword evidence="3 5" id="KW-0418">Kinase</keyword>
<evidence type="ECO:0000313" key="8">
    <source>
        <dbReference type="Proteomes" id="UP001555342"/>
    </source>
</evidence>
<dbReference type="Pfam" id="PF01636">
    <property type="entry name" value="APH"/>
    <property type="match status" value="1"/>
</dbReference>
<dbReference type="InterPro" id="IPR014093">
    <property type="entry name" value="Thiamine_kinase"/>
</dbReference>
<reference evidence="7 8" key="1">
    <citation type="submission" date="2024-07" db="EMBL/GenBank/DDBJ databases">
        <authorList>
            <person name="Wang L."/>
        </authorList>
    </citation>
    <scope>NUCLEOTIDE SEQUENCE [LARGE SCALE GENOMIC DNA]</scope>
    <source>
        <strain evidence="7 8">WL359</strain>
    </source>
</reference>
<keyword evidence="4 5" id="KW-0067">ATP-binding</keyword>
<dbReference type="RefSeq" id="WP_367593754.1">
    <property type="nucleotide sequence ID" value="NZ_JBFMVT010000002.1"/>
</dbReference>
<dbReference type="Proteomes" id="UP001555342">
    <property type="component" value="Unassembled WGS sequence"/>
</dbReference>
<comment type="function">
    <text evidence="5">Catalyzes the phosphorylation of thiamine to thiamine phosphate.</text>
</comment>
<comment type="similarity">
    <text evidence="5">Belongs to the thiamine kinase family.</text>
</comment>
<dbReference type="HAMAP" id="MF_01604">
    <property type="entry name" value="Thiamine_kinase"/>
    <property type="match status" value="1"/>
</dbReference>
<dbReference type="GO" id="GO:0019165">
    <property type="term" value="F:thiamine kinase activity"/>
    <property type="evidence" value="ECO:0007669"/>
    <property type="project" value="UniProtKB-EC"/>
</dbReference>
<evidence type="ECO:0000256" key="2">
    <source>
        <dbReference type="ARBA" id="ARBA00022741"/>
    </source>
</evidence>
<protein>
    <recommendedName>
        <fullName evidence="5">Thiamine kinase</fullName>
        <ecNumber evidence="5">2.7.1.89</ecNumber>
    </recommendedName>
</protein>
<keyword evidence="8" id="KW-1185">Reference proteome</keyword>
<proteinExistence type="inferred from homology"/>